<dbReference type="GO" id="GO:0046935">
    <property type="term" value="F:1-phosphatidylinositol-3-kinase regulator activity"/>
    <property type="evidence" value="ECO:0007669"/>
    <property type="project" value="TreeGrafter"/>
</dbReference>
<reference evidence="9" key="2">
    <citation type="submission" date="2025-08" db="UniProtKB">
        <authorList>
            <consortium name="Ensembl"/>
        </authorList>
    </citation>
    <scope>IDENTIFICATION</scope>
</reference>
<dbReference type="Proteomes" id="UP000694397">
    <property type="component" value="Chromosome 19"/>
</dbReference>
<dbReference type="RefSeq" id="XP_018615817.1">
    <property type="nucleotide sequence ID" value="XM_018760301.2"/>
</dbReference>
<keyword evidence="5 6" id="KW-0727">SH2 domain</keyword>
<dbReference type="InterPro" id="IPR000980">
    <property type="entry name" value="SH2"/>
</dbReference>
<dbReference type="SMART" id="SM00252">
    <property type="entry name" value="SH2"/>
    <property type="match status" value="1"/>
</dbReference>
<dbReference type="GO" id="GO:0035556">
    <property type="term" value="P:intracellular signal transduction"/>
    <property type="evidence" value="ECO:0007669"/>
    <property type="project" value="InterPro"/>
</dbReference>
<dbReference type="GeneTree" id="ENSGT00940000157392"/>
<feature type="domain" description="SH2" evidence="7">
    <location>
        <begin position="125"/>
        <end position="206"/>
    </location>
</feature>
<dbReference type="SUPFAM" id="SSF55550">
    <property type="entry name" value="SH2 domain"/>
    <property type="match status" value="1"/>
</dbReference>
<dbReference type="SMART" id="SM00969">
    <property type="entry name" value="SOCS_box"/>
    <property type="match status" value="1"/>
</dbReference>
<evidence type="ECO:0000259" key="8">
    <source>
        <dbReference type="PROSITE" id="PS50225"/>
    </source>
</evidence>
<dbReference type="AlphaFoldDB" id="A0A8C9WMD7"/>
<dbReference type="OrthoDB" id="10063348at2759"/>
<dbReference type="PRINTS" id="PR00401">
    <property type="entry name" value="SH2DOMAIN"/>
</dbReference>
<dbReference type="FunFam" id="1.10.750.20:FF:000002">
    <property type="entry name" value="Suppressor of cytokine signaling 2"/>
    <property type="match status" value="1"/>
</dbReference>
<feature type="domain" description="SOCS box" evidence="8">
    <location>
        <begin position="247"/>
        <end position="293"/>
    </location>
</feature>
<protein>
    <submittedName>
        <fullName evidence="9">Suppressor of cytokine signaling 2-like</fullName>
    </submittedName>
</protein>
<dbReference type="PANTHER" id="PTHR10155:SF7">
    <property type="entry name" value="SUPPRESSOR OF CYTOKINE SIGNALING 2"/>
    <property type="match status" value="1"/>
</dbReference>
<dbReference type="InterPro" id="IPR036036">
    <property type="entry name" value="SOCS_box-like_dom_sf"/>
</dbReference>
<evidence type="ECO:0000256" key="6">
    <source>
        <dbReference type="PROSITE-ProRule" id="PRU00191"/>
    </source>
</evidence>
<dbReference type="Pfam" id="PF07525">
    <property type="entry name" value="SOCS_box"/>
    <property type="match status" value="1"/>
</dbReference>
<dbReference type="GO" id="GO:0046854">
    <property type="term" value="P:phosphatidylinositol phosphate biosynthetic process"/>
    <property type="evidence" value="ECO:0007669"/>
    <property type="project" value="TreeGrafter"/>
</dbReference>
<evidence type="ECO:0000256" key="3">
    <source>
        <dbReference type="ARBA" id="ARBA00022700"/>
    </source>
</evidence>
<organism evidence="9 10">
    <name type="scientific">Scleropages formosus</name>
    <name type="common">Asian bonytongue</name>
    <name type="synonym">Osteoglossum formosum</name>
    <dbReference type="NCBI Taxonomy" id="113540"/>
    <lineage>
        <taxon>Eukaryota</taxon>
        <taxon>Metazoa</taxon>
        <taxon>Chordata</taxon>
        <taxon>Craniata</taxon>
        <taxon>Vertebrata</taxon>
        <taxon>Euteleostomi</taxon>
        <taxon>Actinopterygii</taxon>
        <taxon>Neopterygii</taxon>
        <taxon>Teleostei</taxon>
        <taxon>Osteoglossocephala</taxon>
        <taxon>Osteoglossomorpha</taxon>
        <taxon>Osteoglossiformes</taxon>
        <taxon>Osteoglossidae</taxon>
        <taxon>Scleropages</taxon>
    </lineage>
</organism>
<dbReference type="Ensembl" id="ENSSFOT00015078212.1">
    <property type="protein sequence ID" value="ENSSFOP00015077036.1"/>
    <property type="gene ID" value="ENSSFOG00015031819.1"/>
</dbReference>
<dbReference type="PROSITE" id="PS50225">
    <property type="entry name" value="SOCS"/>
    <property type="match status" value="1"/>
</dbReference>
<dbReference type="RefSeq" id="XP_018615818.1">
    <property type="nucleotide sequence ID" value="XM_018760302.2"/>
</dbReference>
<dbReference type="RefSeq" id="XP_018615815.1">
    <property type="nucleotide sequence ID" value="XM_018760299.2"/>
</dbReference>
<keyword evidence="3" id="KW-0734">Signal transduction inhibitor</keyword>
<evidence type="ECO:0000256" key="2">
    <source>
        <dbReference type="ARBA" id="ARBA00022604"/>
    </source>
</evidence>
<evidence type="ECO:0000256" key="5">
    <source>
        <dbReference type="ARBA" id="ARBA00022999"/>
    </source>
</evidence>
<dbReference type="GO" id="GO:0005942">
    <property type="term" value="C:phosphatidylinositol 3-kinase complex"/>
    <property type="evidence" value="ECO:0007669"/>
    <property type="project" value="TreeGrafter"/>
</dbReference>
<dbReference type="KEGG" id="sfm:108939161"/>
<dbReference type="SMART" id="SM00253">
    <property type="entry name" value="SOCS"/>
    <property type="match status" value="1"/>
</dbReference>
<dbReference type="Gene3D" id="1.10.750.20">
    <property type="entry name" value="SOCS box"/>
    <property type="match status" value="1"/>
</dbReference>
<sequence length="294" mass="32899">MRKKKRNLYCMEQRPRFHLLPCRNQEQRFWMGHTHCVSSTPETETQSLRTEGGSGRVPGTFPCQANKSTSSLTEAGRMIVPNQISEKSVVPVRLKDPGLESRQEDAMIDVVRVDNAMTHLQQSGWYWGPITASQAKQALNDALEGTFLLRDSSNPAYSLTLSVKTSLGPTHLRIQYSGGLFGFDSLAVARPRLRQFGGAVDLVQHYALACQRPAAGRWRCGGEARVEEDEEAPTSATFPTEVSLPLKLSRPLYQSAPSLQHLCRIAINQHSRCHQDLPLPPRLKDYLEGYPFVL</sequence>
<evidence type="ECO:0000256" key="4">
    <source>
        <dbReference type="ARBA" id="ARBA00022786"/>
    </source>
</evidence>
<dbReference type="UniPathway" id="UPA00143"/>
<dbReference type="Pfam" id="PF00017">
    <property type="entry name" value="SH2"/>
    <property type="match status" value="1"/>
</dbReference>
<keyword evidence="4" id="KW-0833">Ubl conjugation pathway</keyword>
<name>A0A8C9WMD7_SCLFO</name>
<dbReference type="PANTHER" id="PTHR10155">
    <property type="entry name" value="PHOSPHATIDYLINOSITOL 3-KINASE REGULATORY SUBUNIT"/>
    <property type="match status" value="1"/>
</dbReference>
<proteinExistence type="predicted"/>
<dbReference type="PROSITE" id="PS50001">
    <property type="entry name" value="SH2"/>
    <property type="match status" value="1"/>
</dbReference>
<evidence type="ECO:0000313" key="9">
    <source>
        <dbReference type="Ensembl" id="ENSSFOP00015077036.1"/>
    </source>
</evidence>
<dbReference type="InterPro" id="IPR036860">
    <property type="entry name" value="SH2_dom_sf"/>
</dbReference>
<dbReference type="GO" id="GO:0016567">
    <property type="term" value="P:protein ubiquitination"/>
    <property type="evidence" value="ECO:0007669"/>
    <property type="project" value="UniProtKB-UniPathway"/>
</dbReference>
<keyword evidence="2" id="KW-0341">Growth regulation</keyword>
<evidence type="ECO:0000313" key="10">
    <source>
        <dbReference type="Proteomes" id="UP000694397"/>
    </source>
</evidence>
<evidence type="ECO:0000256" key="1">
    <source>
        <dbReference type="ARBA" id="ARBA00004906"/>
    </source>
</evidence>
<evidence type="ECO:0000259" key="7">
    <source>
        <dbReference type="PROSITE" id="PS50001"/>
    </source>
</evidence>
<dbReference type="SUPFAM" id="SSF158235">
    <property type="entry name" value="SOCS box-like"/>
    <property type="match status" value="1"/>
</dbReference>
<dbReference type="GO" id="GO:0009968">
    <property type="term" value="P:negative regulation of signal transduction"/>
    <property type="evidence" value="ECO:0007669"/>
    <property type="project" value="UniProtKB-KW"/>
</dbReference>
<reference evidence="9" key="3">
    <citation type="submission" date="2025-09" db="UniProtKB">
        <authorList>
            <consortium name="Ensembl"/>
        </authorList>
    </citation>
    <scope>IDENTIFICATION</scope>
</reference>
<dbReference type="Gene3D" id="3.30.505.10">
    <property type="entry name" value="SH2 domain"/>
    <property type="match status" value="1"/>
</dbReference>
<reference evidence="9 10" key="1">
    <citation type="submission" date="2019-04" db="EMBL/GenBank/DDBJ databases">
        <authorList>
            <consortium name="Wellcome Sanger Institute Data Sharing"/>
        </authorList>
    </citation>
    <scope>NUCLEOTIDE SEQUENCE [LARGE SCALE GENOMIC DNA]</scope>
</reference>
<comment type="pathway">
    <text evidence="1">Protein modification; protein ubiquitination.</text>
</comment>
<gene>
    <name evidence="9" type="primary">LOC108939161</name>
</gene>
<keyword evidence="10" id="KW-1185">Reference proteome</keyword>
<dbReference type="InterPro" id="IPR001496">
    <property type="entry name" value="SOCS_box"/>
</dbReference>
<accession>A0A8C9WMD7</accession>
<dbReference type="GeneID" id="108939161"/>